<dbReference type="RefSeq" id="XP_030852962.1">
    <property type="nucleotide sequence ID" value="XM_030997102.1"/>
</dbReference>
<evidence type="ECO:0000313" key="1">
    <source>
        <dbReference type="EnsemblMetazoa" id="XP_030852962"/>
    </source>
</evidence>
<keyword evidence="2" id="KW-1185">Reference proteome</keyword>
<reference evidence="1" key="2">
    <citation type="submission" date="2021-01" db="UniProtKB">
        <authorList>
            <consortium name="EnsemblMetazoa"/>
        </authorList>
    </citation>
    <scope>IDENTIFICATION</scope>
</reference>
<dbReference type="InParanoid" id="A0A7M7PJR3"/>
<evidence type="ECO:0000313" key="2">
    <source>
        <dbReference type="Proteomes" id="UP000007110"/>
    </source>
</evidence>
<dbReference type="CDD" id="cd06661">
    <property type="entry name" value="GGCT_like"/>
    <property type="match status" value="1"/>
</dbReference>
<dbReference type="GeneID" id="105439659"/>
<dbReference type="KEGG" id="spu:105439659"/>
<protein>
    <submittedName>
        <fullName evidence="1">Uncharacterized protein</fullName>
    </submittedName>
</protein>
<reference evidence="2" key="1">
    <citation type="submission" date="2015-02" db="EMBL/GenBank/DDBJ databases">
        <title>Genome sequencing for Strongylocentrotus purpuratus.</title>
        <authorList>
            <person name="Murali S."/>
            <person name="Liu Y."/>
            <person name="Vee V."/>
            <person name="English A."/>
            <person name="Wang M."/>
            <person name="Skinner E."/>
            <person name="Han Y."/>
            <person name="Muzny D.M."/>
            <person name="Worley K.C."/>
            <person name="Gibbs R.A."/>
        </authorList>
    </citation>
    <scope>NUCLEOTIDE SEQUENCE</scope>
</reference>
<organism evidence="1 2">
    <name type="scientific">Strongylocentrotus purpuratus</name>
    <name type="common">Purple sea urchin</name>
    <dbReference type="NCBI Taxonomy" id="7668"/>
    <lineage>
        <taxon>Eukaryota</taxon>
        <taxon>Metazoa</taxon>
        <taxon>Echinodermata</taxon>
        <taxon>Eleutherozoa</taxon>
        <taxon>Echinozoa</taxon>
        <taxon>Echinoidea</taxon>
        <taxon>Euechinoidea</taxon>
        <taxon>Echinacea</taxon>
        <taxon>Camarodonta</taxon>
        <taxon>Echinidea</taxon>
        <taxon>Strongylocentrotidae</taxon>
        <taxon>Strongylocentrotus</taxon>
    </lineage>
</organism>
<dbReference type="SUPFAM" id="SSF110857">
    <property type="entry name" value="Gamma-glutamyl cyclotransferase-like"/>
    <property type="match status" value="1"/>
</dbReference>
<dbReference type="InterPro" id="IPR036568">
    <property type="entry name" value="GGCT-like_sf"/>
</dbReference>
<accession>A0A7M7PJR3</accession>
<sequence length="131" mass="14506">MNPTRLSTYIGSKVEQRLWGILFGFALQFNKKGQDIEAGGFANIEFSPDSSVEGCVYCLNPSQLNSLDKFMGCPEFYTKIVLPVWMVNCTDPNKFGVAQYCIPAAMYIAQDKWTHTDESAPLAANTAFDSA</sequence>
<proteinExistence type="predicted"/>
<dbReference type="AlphaFoldDB" id="A0A7M7PJR3"/>
<dbReference type="Proteomes" id="UP000007110">
    <property type="component" value="Unassembled WGS sequence"/>
</dbReference>
<dbReference type="InterPro" id="IPR013024">
    <property type="entry name" value="GGCT-like"/>
</dbReference>
<dbReference type="Gene3D" id="3.10.490.10">
    <property type="entry name" value="Gamma-glutamyl cyclotransferase-like"/>
    <property type="match status" value="1"/>
</dbReference>
<name>A0A7M7PJR3_STRPU</name>
<dbReference type="OMA" id="QHYAKAM"/>
<dbReference type="OrthoDB" id="2017317at2759"/>
<dbReference type="EnsemblMetazoa" id="XM_030997102">
    <property type="protein sequence ID" value="XP_030852962"/>
    <property type="gene ID" value="LOC105439659"/>
</dbReference>